<dbReference type="InterPro" id="IPR015915">
    <property type="entry name" value="Kelch-typ_b-propeller"/>
</dbReference>
<reference evidence="8" key="1">
    <citation type="submission" date="2021-01" db="EMBL/GenBank/DDBJ databases">
        <authorList>
            <person name="Corre E."/>
            <person name="Pelletier E."/>
            <person name="Niang G."/>
            <person name="Scheremetjew M."/>
            <person name="Finn R."/>
            <person name="Kale V."/>
            <person name="Holt S."/>
            <person name="Cochrane G."/>
            <person name="Meng A."/>
            <person name="Brown T."/>
            <person name="Cohen L."/>
        </authorList>
    </citation>
    <scope>NUCLEOTIDE SEQUENCE</scope>
    <source>
        <strain evidence="8">MM31A-1</strain>
    </source>
</reference>
<keyword evidence="3" id="KW-0325">Glycoprotein</keyword>
<sequence length="1432" mass="159221">MSSRAERDRKWCHNQSSRSSMFGNASSRSSLYNNESRRPLLVDDKKGSQRVIQRGQQTRKPPEMNTANNESNSPLEARSRRHLPASQLHTSGPFNRVGNDHERRTIKSNRRSTTGNHTAYESDEEDCRRSRSNSPVTTRSKRGPSTPRLKDDYDVGSYEIKLDDSHRSADERSLSSIGEISISDIVERQDFDISGSRQLDKMSRRSSKEMLSSRKSYEKDVSISRSNSPFITRSKRHLVSSQLQEDLRTSNKDFKKERSRQSVEEVEDVRRSRSNSPVTTRSKRRLVSPRLNDGVGKFEKKVDTIAHSITRRCDTEQDIKSSRFGSLRKRSTSMRHATSTKLDTSSCDKFNDEIRSLQMTNEMLEKKMLAMEGKLQRLDGLESTLRCEIKMHSKVKETDEEVGKSCDTMESNACKIFKLKEMVQTLQDEIDQLKSSGKSSDNESTYLAEGMLVLLEKVDVVENKLVQLQDSSSRSSLIRPLSSSFFVRTTDEGTLPEDTITLIMLTRPIQNKSSWLIGTLIYSFQMAVSGLILSSQFEASRGSSLFTIPFVVDPIVRAGQCFGIIFCSSTQNDILTSIQSVAIFWRSTRWDLVLLEGDDRYQRNRPHFIIWLCIILIPNIFKLMKGLSMAFVSFVIIVQSDSIIELLKNLIALVVISETDYITFQLAKSGYLGQTLHFKATRATSIDFREDSSAVNMLNFWTRPFVLMTVLSGMLAGWLYIVYNQETGVYFDQRFPGCIGNFLLAKENFGDGMCYGGPLNTLGCEFEAGDCINFNLAFPDCKGDNLTFVENELGNNICNDQFSSIGCKFDGGDCCPLNITQHQSFGNGICDRGEGNNMACDYDGGDCIEDNKFCDETNGEGECCPFEIYSSPSFGNGICDSEANIELCGFDNGDCNEYIRDFCIDGDVSRCCPFDLVFNSYTFGDGQCHGGIANTKLCKYDMGDCNDFLRKYPYCPLDEASNREGSATIVLGNAICESGIYNSEACGYESGDCDVGQVGQDLATFFGTLDSDSNVNLEVQMSADGSTLALGLPRTSDSGVHDILSLGSVRVFRFDYGQKIWTRIDGNSMRGEKAGEEFGESMAMNENGSRLAIGSPMYGYKGTESGQIKVFDYDISINKWTPVGQIIEGDTSSDQAGRNIAMSQDGSILAVSAPYRTVGRVATGRIRIFNLDLRKIDPLWVQIGQNIDGQETNENIGRTYLHLSSYGTVLIFSAGREDEPSNMSTRVYAFQQDKEKWYQQGDDIASPHVASGSAAISADGDRIAIGTNSTNMAYPGEVMVYGLDATSNSWIEISDVIHDKSSSSSGSMKNQRPEGDGFGHVVEMSYTGESLAISIKDLSCIGGEGSFHICATGTVEIYDFMTSSAIKTKVIKERPRDRGNSIFGLHLSFGESQSGYTLLSISGFHEKKESAYVKVYNLDEMPDAKGVNLGEV</sequence>
<name>A0A7S3Q1K9_9STRA</name>
<dbReference type="PANTHER" id="PTHR36220">
    <property type="entry name" value="UNNAMED PRODUCT"/>
    <property type="match status" value="1"/>
</dbReference>
<evidence type="ECO:0000256" key="1">
    <source>
        <dbReference type="ARBA" id="ARBA00022737"/>
    </source>
</evidence>
<feature type="compositionally biased region" description="Polar residues" evidence="6">
    <location>
        <begin position="50"/>
        <end position="74"/>
    </location>
</feature>
<dbReference type="EMBL" id="HBIO01009814">
    <property type="protein sequence ID" value="CAE0462752.1"/>
    <property type="molecule type" value="Transcribed_RNA"/>
</dbReference>
<keyword evidence="5" id="KW-0175">Coiled coil</keyword>
<dbReference type="PROSITE" id="PS51470">
    <property type="entry name" value="FG_GAP"/>
    <property type="match status" value="1"/>
</dbReference>
<dbReference type="SMART" id="SM00004">
    <property type="entry name" value="NL"/>
    <property type="match status" value="3"/>
</dbReference>
<feature type="repeat" description="FG-GAP" evidence="4">
    <location>
        <begin position="1062"/>
        <end position="1120"/>
    </location>
</feature>
<evidence type="ECO:0000259" key="7">
    <source>
        <dbReference type="SMART" id="SM00004"/>
    </source>
</evidence>
<accession>A0A7S3Q1K9</accession>
<evidence type="ECO:0000256" key="5">
    <source>
        <dbReference type="SAM" id="Coils"/>
    </source>
</evidence>
<feature type="compositionally biased region" description="Polar residues" evidence="6">
    <location>
        <begin position="13"/>
        <end position="34"/>
    </location>
</feature>
<dbReference type="InterPro" id="IPR000800">
    <property type="entry name" value="Notch_dom"/>
</dbReference>
<evidence type="ECO:0000256" key="6">
    <source>
        <dbReference type="SAM" id="MobiDB-lite"/>
    </source>
</evidence>
<dbReference type="PANTHER" id="PTHR36220:SF1">
    <property type="entry name" value="GAMMA TUBULIN COMPLEX COMPONENT C-TERMINAL DOMAIN-CONTAINING PROTEIN"/>
    <property type="match status" value="1"/>
</dbReference>
<feature type="compositionally biased region" description="Basic and acidic residues" evidence="6">
    <location>
        <begin position="1"/>
        <end position="11"/>
    </location>
</feature>
<dbReference type="Gene3D" id="3.30.300.320">
    <property type="match status" value="2"/>
</dbReference>
<keyword evidence="2" id="KW-1015">Disulfide bond</keyword>
<feature type="domain" description="LNR" evidence="7">
    <location>
        <begin position="774"/>
        <end position="815"/>
    </location>
</feature>
<organism evidence="8">
    <name type="scientific">Chaetoceros debilis</name>
    <dbReference type="NCBI Taxonomy" id="122233"/>
    <lineage>
        <taxon>Eukaryota</taxon>
        <taxon>Sar</taxon>
        <taxon>Stramenopiles</taxon>
        <taxon>Ochrophyta</taxon>
        <taxon>Bacillariophyta</taxon>
        <taxon>Coscinodiscophyceae</taxon>
        <taxon>Chaetocerotophycidae</taxon>
        <taxon>Chaetocerotales</taxon>
        <taxon>Chaetocerotaceae</taxon>
        <taxon>Chaetoceros</taxon>
    </lineage>
</organism>
<gene>
    <name evidence="8" type="ORF">CDEB00056_LOCUS7593</name>
</gene>
<evidence type="ECO:0000256" key="4">
    <source>
        <dbReference type="PROSITE-ProRule" id="PRU00803"/>
    </source>
</evidence>
<feature type="coiled-coil region" evidence="5">
    <location>
        <begin position="347"/>
        <end position="374"/>
    </location>
</feature>
<keyword evidence="1" id="KW-0677">Repeat</keyword>
<evidence type="ECO:0000256" key="2">
    <source>
        <dbReference type="ARBA" id="ARBA00023157"/>
    </source>
</evidence>
<feature type="compositionally biased region" description="Basic and acidic residues" evidence="6">
    <location>
        <begin position="198"/>
        <end position="222"/>
    </location>
</feature>
<dbReference type="Gene3D" id="2.120.10.80">
    <property type="entry name" value="Kelch-type beta propeller"/>
    <property type="match status" value="1"/>
</dbReference>
<feature type="compositionally biased region" description="Basic and acidic residues" evidence="6">
    <location>
        <begin position="245"/>
        <end position="271"/>
    </location>
</feature>
<feature type="domain" description="LNR" evidence="7">
    <location>
        <begin position="816"/>
        <end position="848"/>
    </location>
</feature>
<feature type="region of interest" description="Disordered" evidence="6">
    <location>
        <begin position="196"/>
        <end position="286"/>
    </location>
</feature>
<evidence type="ECO:0000256" key="3">
    <source>
        <dbReference type="ARBA" id="ARBA00023180"/>
    </source>
</evidence>
<dbReference type="SUPFAM" id="SSF82171">
    <property type="entry name" value="DPP6 N-terminal domain-like"/>
    <property type="match status" value="1"/>
</dbReference>
<evidence type="ECO:0000313" key="8">
    <source>
        <dbReference type="EMBL" id="CAE0462752.1"/>
    </source>
</evidence>
<dbReference type="Pfam" id="PF00066">
    <property type="entry name" value="Notch"/>
    <property type="match status" value="1"/>
</dbReference>
<proteinExistence type="predicted"/>
<feature type="domain" description="LNR" evidence="7">
    <location>
        <begin position="857"/>
        <end position="896"/>
    </location>
</feature>
<dbReference type="InterPro" id="IPR013519">
    <property type="entry name" value="Int_alpha_beta-p"/>
</dbReference>
<feature type="compositionally biased region" description="Basic and acidic residues" evidence="6">
    <location>
        <begin position="35"/>
        <end position="47"/>
    </location>
</feature>
<feature type="region of interest" description="Disordered" evidence="6">
    <location>
        <begin position="1"/>
        <end position="152"/>
    </location>
</feature>
<protein>
    <recommendedName>
        <fullName evidence="7">LNR domain-containing protein</fullName>
    </recommendedName>
</protein>